<dbReference type="PANTHER" id="PTHR47354">
    <property type="entry name" value="NADH OXIDOREDUCTASE HCR"/>
    <property type="match status" value="1"/>
</dbReference>
<protein>
    <submittedName>
        <fullName evidence="2">Benzoate 1,2-dioxygenase electron transfer component</fullName>
    </submittedName>
</protein>
<dbReference type="InterPro" id="IPR039261">
    <property type="entry name" value="FNR_nucleotide-bd"/>
</dbReference>
<evidence type="ECO:0000313" key="2">
    <source>
        <dbReference type="EMBL" id="VFS72257.1"/>
    </source>
</evidence>
<dbReference type="GO" id="GO:0051213">
    <property type="term" value="F:dioxygenase activity"/>
    <property type="evidence" value="ECO:0007669"/>
    <property type="project" value="UniProtKB-KW"/>
</dbReference>
<dbReference type="Proteomes" id="UP000332594">
    <property type="component" value="Unassembled WGS sequence"/>
</dbReference>
<keyword evidence="2" id="KW-0560">Oxidoreductase</keyword>
<dbReference type="AlphaFoldDB" id="A0A485BET9"/>
<dbReference type="InterPro" id="IPR050415">
    <property type="entry name" value="MRET"/>
</dbReference>
<dbReference type="Pfam" id="PF00175">
    <property type="entry name" value="NAD_binding_1"/>
    <property type="match status" value="1"/>
</dbReference>
<dbReference type="PRINTS" id="PR00410">
    <property type="entry name" value="PHEHYDRXLASE"/>
</dbReference>
<keyword evidence="2" id="KW-0223">Dioxygenase</keyword>
<accession>A0A485BET9</accession>
<dbReference type="EMBL" id="CAADJG010000002">
    <property type="protein sequence ID" value="VFS72257.1"/>
    <property type="molecule type" value="Genomic_DNA"/>
</dbReference>
<reference evidence="2 3" key="1">
    <citation type="submission" date="2019-03" db="EMBL/GenBank/DDBJ databases">
        <authorList>
            <consortium name="Pathogen Informatics"/>
        </authorList>
    </citation>
    <scope>NUCLEOTIDE SEQUENCE [LARGE SCALE GENOMIC DNA]</scope>
    <source>
        <strain evidence="2 3">NCTC13038</strain>
    </source>
</reference>
<sequence>MSQWLTQRARPGERLILSGPMGSFYLRGGERPLLMLAGGTGLAPLLSMLHTLVQQGSTRPVTLVYGVTAIAIWSKPRRWTPSSASSPATAGCRWWPTRKAAVRSVGLSPTISMSPCLTAGMLISTSAVRRRWLTRFPPRFATAALSPPVFGMKNLSPARARRHKERACDSG</sequence>
<gene>
    <name evidence="2" type="primary">benC_3</name>
    <name evidence="2" type="ORF">NCTC13038_02537</name>
</gene>
<proteinExistence type="predicted"/>
<dbReference type="SUPFAM" id="SSF52343">
    <property type="entry name" value="Ferredoxin reductase-like, C-terminal NADP-linked domain"/>
    <property type="match status" value="1"/>
</dbReference>
<dbReference type="InterPro" id="IPR001433">
    <property type="entry name" value="OxRdtase_FAD/NAD-bd"/>
</dbReference>
<dbReference type="PANTHER" id="PTHR47354:SF5">
    <property type="entry name" value="PROTEIN RFBI"/>
    <property type="match status" value="1"/>
</dbReference>
<organism evidence="2 3">
    <name type="scientific">Raoultella terrigena</name>
    <name type="common">Klebsiella terrigena</name>
    <dbReference type="NCBI Taxonomy" id="577"/>
    <lineage>
        <taxon>Bacteria</taxon>
        <taxon>Pseudomonadati</taxon>
        <taxon>Pseudomonadota</taxon>
        <taxon>Gammaproteobacteria</taxon>
        <taxon>Enterobacterales</taxon>
        <taxon>Enterobacteriaceae</taxon>
        <taxon>Klebsiella/Raoultella group</taxon>
        <taxon>Raoultella</taxon>
    </lineage>
</organism>
<evidence type="ECO:0000259" key="1">
    <source>
        <dbReference type="Pfam" id="PF00175"/>
    </source>
</evidence>
<name>A0A485BET9_RAOTE</name>
<evidence type="ECO:0000313" key="3">
    <source>
        <dbReference type="Proteomes" id="UP000332594"/>
    </source>
</evidence>
<feature type="domain" description="Oxidoreductase FAD/NAD(P)-binding" evidence="1">
    <location>
        <begin position="35"/>
        <end position="68"/>
    </location>
</feature>
<dbReference type="Gene3D" id="3.40.50.80">
    <property type="entry name" value="Nucleotide-binding domain of ferredoxin-NADP reductase (FNR) module"/>
    <property type="match status" value="1"/>
</dbReference>